<evidence type="ECO:0000313" key="3">
    <source>
        <dbReference type="EMBL" id="KAK7678697.1"/>
    </source>
</evidence>
<dbReference type="EMBL" id="JASBNA010000068">
    <property type="protein sequence ID" value="KAK7678697.1"/>
    <property type="molecule type" value="Genomic_DNA"/>
</dbReference>
<feature type="chain" id="PRO_5043855483" evidence="2">
    <location>
        <begin position="22"/>
        <end position="189"/>
    </location>
</feature>
<accession>A0AAW0FER9</accession>
<sequence>MKFSRAALATTFATLMGMATADLQVTAPSSSVWWVAQSINTIAWTCDQSQFQNFTILIANSDPKVLVSPLAIVAVENNFDCSKTITQEQSSQPAASGYTILLANPLNSSQVYATSEPFEIKALGAAYPTTTVAPGSSTATSSGSSPSSSTGSDQTTTSGNNNAASGLKASTSVAGAAAMGLAVLGYFLA</sequence>
<feature type="compositionally biased region" description="Low complexity" evidence="1">
    <location>
        <begin position="134"/>
        <end position="159"/>
    </location>
</feature>
<dbReference type="AlphaFoldDB" id="A0AAW0FER9"/>
<organism evidence="3 4">
    <name type="scientific">Cerrena zonata</name>
    <dbReference type="NCBI Taxonomy" id="2478898"/>
    <lineage>
        <taxon>Eukaryota</taxon>
        <taxon>Fungi</taxon>
        <taxon>Dikarya</taxon>
        <taxon>Basidiomycota</taxon>
        <taxon>Agaricomycotina</taxon>
        <taxon>Agaricomycetes</taxon>
        <taxon>Polyporales</taxon>
        <taxon>Cerrenaceae</taxon>
        <taxon>Cerrena</taxon>
    </lineage>
</organism>
<proteinExistence type="predicted"/>
<keyword evidence="2" id="KW-0732">Signal</keyword>
<evidence type="ECO:0000313" key="4">
    <source>
        <dbReference type="Proteomes" id="UP001385951"/>
    </source>
</evidence>
<keyword evidence="4" id="KW-1185">Reference proteome</keyword>
<reference evidence="3 4" key="1">
    <citation type="submission" date="2022-09" db="EMBL/GenBank/DDBJ databases">
        <authorList>
            <person name="Palmer J.M."/>
        </authorList>
    </citation>
    <scope>NUCLEOTIDE SEQUENCE [LARGE SCALE GENOMIC DNA]</scope>
    <source>
        <strain evidence="3 4">DSM 7382</strain>
    </source>
</reference>
<dbReference type="Proteomes" id="UP001385951">
    <property type="component" value="Unassembled WGS sequence"/>
</dbReference>
<name>A0AAW0FER9_9APHY</name>
<comment type="caution">
    <text evidence="3">The sequence shown here is derived from an EMBL/GenBank/DDBJ whole genome shotgun (WGS) entry which is preliminary data.</text>
</comment>
<gene>
    <name evidence="3" type="ORF">QCA50_018279</name>
</gene>
<feature type="signal peptide" evidence="2">
    <location>
        <begin position="1"/>
        <end position="21"/>
    </location>
</feature>
<evidence type="ECO:0000256" key="1">
    <source>
        <dbReference type="SAM" id="MobiDB-lite"/>
    </source>
</evidence>
<feature type="region of interest" description="Disordered" evidence="1">
    <location>
        <begin position="134"/>
        <end position="163"/>
    </location>
</feature>
<evidence type="ECO:0000256" key="2">
    <source>
        <dbReference type="SAM" id="SignalP"/>
    </source>
</evidence>
<protein>
    <submittedName>
        <fullName evidence="3">Uncharacterized protein</fullName>
    </submittedName>
</protein>